<evidence type="ECO:0000256" key="1">
    <source>
        <dbReference type="SAM" id="MobiDB-lite"/>
    </source>
</evidence>
<dbReference type="EMBL" id="SRLO01008891">
    <property type="protein sequence ID" value="TNN27099.1"/>
    <property type="molecule type" value="Genomic_DNA"/>
</dbReference>
<gene>
    <name evidence="2" type="ORF">EYF80_062759</name>
</gene>
<dbReference type="AlphaFoldDB" id="A0A4Z2EE15"/>
<comment type="caution">
    <text evidence="2">The sequence shown here is derived from an EMBL/GenBank/DDBJ whole genome shotgun (WGS) entry which is preliminary data.</text>
</comment>
<sequence length="89" mass="10089">MSPCIVGKEKPLISITGRKNKTAVLRRPRSNKKIKSSEVTRRQPGSKVTRRHPGVKGHSAVPQSSSFFFTTFSWSRPRRLRMKPMKPAS</sequence>
<proteinExistence type="predicted"/>
<evidence type="ECO:0000313" key="2">
    <source>
        <dbReference type="EMBL" id="TNN27099.1"/>
    </source>
</evidence>
<organism evidence="2 3">
    <name type="scientific">Liparis tanakae</name>
    <name type="common">Tanaka's snailfish</name>
    <dbReference type="NCBI Taxonomy" id="230148"/>
    <lineage>
        <taxon>Eukaryota</taxon>
        <taxon>Metazoa</taxon>
        <taxon>Chordata</taxon>
        <taxon>Craniata</taxon>
        <taxon>Vertebrata</taxon>
        <taxon>Euteleostomi</taxon>
        <taxon>Actinopterygii</taxon>
        <taxon>Neopterygii</taxon>
        <taxon>Teleostei</taxon>
        <taxon>Neoteleostei</taxon>
        <taxon>Acanthomorphata</taxon>
        <taxon>Eupercaria</taxon>
        <taxon>Perciformes</taxon>
        <taxon>Cottioidei</taxon>
        <taxon>Cottales</taxon>
        <taxon>Liparidae</taxon>
        <taxon>Liparis</taxon>
    </lineage>
</organism>
<keyword evidence="3" id="KW-1185">Reference proteome</keyword>
<feature type="compositionally biased region" description="Basic residues" evidence="1">
    <location>
        <begin position="22"/>
        <end position="34"/>
    </location>
</feature>
<name>A0A4Z2EE15_9TELE</name>
<protein>
    <submittedName>
        <fullName evidence="2">Uncharacterized protein</fullName>
    </submittedName>
</protein>
<feature type="region of interest" description="Disordered" evidence="1">
    <location>
        <begin position="22"/>
        <end position="62"/>
    </location>
</feature>
<evidence type="ECO:0000313" key="3">
    <source>
        <dbReference type="Proteomes" id="UP000314294"/>
    </source>
</evidence>
<accession>A0A4Z2EE15</accession>
<reference evidence="2 3" key="1">
    <citation type="submission" date="2019-03" db="EMBL/GenBank/DDBJ databases">
        <title>First draft genome of Liparis tanakae, snailfish: a comprehensive survey of snailfish specific genes.</title>
        <authorList>
            <person name="Kim W."/>
            <person name="Song I."/>
            <person name="Jeong J.-H."/>
            <person name="Kim D."/>
            <person name="Kim S."/>
            <person name="Ryu S."/>
            <person name="Song J.Y."/>
            <person name="Lee S.K."/>
        </authorList>
    </citation>
    <scope>NUCLEOTIDE SEQUENCE [LARGE SCALE GENOMIC DNA]</scope>
    <source>
        <tissue evidence="2">Muscle</tissue>
    </source>
</reference>
<dbReference type="Proteomes" id="UP000314294">
    <property type="component" value="Unassembled WGS sequence"/>
</dbReference>